<reference evidence="2 3" key="1">
    <citation type="journal article" date="2016" name="Int. J. Syst. Evol. Microbiol.">
        <title>Streptococcuspantholopis sp. nov., isolated from faeces of the Tibetan antelope (Pantholops hodgsonii).</title>
        <authorList>
            <person name="Bai X."/>
            <person name="Xiong Y."/>
            <person name="Lu S."/>
            <person name="Jin D."/>
            <person name="Lai X."/>
            <person name="Yang J."/>
            <person name="Niu L."/>
            <person name="Hu S."/>
            <person name="Meng X."/>
            <person name="Pu J."/>
            <person name="Ye C."/>
            <person name="Xu J."/>
        </authorList>
    </citation>
    <scope>NUCLEOTIDE SEQUENCE [LARGE SCALE GENOMIC DNA]</scope>
    <source>
        <strain evidence="2 3">TA 26</strain>
    </source>
</reference>
<feature type="transmembrane region" description="Helical" evidence="1">
    <location>
        <begin position="6"/>
        <end position="26"/>
    </location>
</feature>
<gene>
    <name evidence="2" type="ORF">A0O21_02175</name>
</gene>
<sequence length="116" mass="13375">MDIYKLMAAAFIIMTPLFAFIIVKFFRLGKLGLKSPDLALPLFAAEIVLVSAHFFVHSLLPYYLIVMSLLAIALTFGFIHSRSSFSYRRFCKFFWRAGFILTFIFYLGLVILIFTI</sequence>
<evidence type="ECO:0000256" key="1">
    <source>
        <dbReference type="SAM" id="Phobius"/>
    </source>
</evidence>
<dbReference type="Proteomes" id="UP000077317">
    <property type="component" value="Chromosome"/>
</dbReference>
<dbReference type="InterPro" id="IPR024515">
    <property type="entry name" value="DUF3397"/>
</dbReference>
<dbReference type="AlphaFoldDB" id="A0A172Q681"/>
<evidence type="ECO:0008006" key="4">
    <source>
        <dbReference type="Google" id="ProtNLM"/>
    </source>
</evidence>
<name>A0A172Q681_9STRE</name>
<proteinExistence type="predicted"/>
<keyword evidence="1" id="KW-0812">Transmembrane</keyword>
<keyword evidence="1" id="KW-0472">Membrane</keyword>
<feature type="transmembrane region" description="Helical" evidence="1">
    <location>
        <begin position="62"/>
        <end position="81"/>
    </location>
</feature>
<keyword evidence="3" id="KW-1185">Reference proteome</keyword>
<dbReference type="OrthoDB" id="2237252at2"/>
<dbReference type="RefSeq" id="WP_067060585.1">
    <property type="nucleotide sequence ID" value="NZ_CP014699.1"/>
</dbReference>
<dbReference type="KEGG" id="spat:A0O21_02175"/>
<reference evidence="3" key="2">
    <citation type="submission" date="2016-03" db="EMBL/GenBank/DDBJ databases">
        <title>Streptococcus antelopensis sp. nov., isolated from the feces of the Tibetan antelope (Pantholops hodgsonii) in Hoh Xil National Nature Reserve, Qinghai, China.</title>
        <authorList>
            <person name="Bai X."/>
        </authorList>
    </citation>
    <scope>NUCLEOTIDE SEQUENCE [LARGE SCALE GENOMIC DNA]</scope>
    <source>
        <strain evidence="3">TA 26</strain>
    </source>
</reference>
<feature type="transmembrane region" description="Helical" evidence="1">
    <location>
        <begin position="93"/>
        <end position="114"/>
    </location>
</feature>
<evidence type="ECO:0000313" key="3">
    <source>
        <dbReference type="Proteomes" id="UP000077317"/>
    </source>
</evidence>
<dbReference type="Pfam" id="PF11877">
    <property type="entry name" value="DUF3397"/>
    <property type="match status" value="1"/>
</dbReference>
<dbReference type="STRING" id="1811193.A0O21_02175"/>
<dbReference type="EMBL" id="CP014699">
    <property type="protein sequence ID" value="AND78912.1"/>
    <property type="molecule type" value="Genomic_DNA"/>
</dbReference>
<organism evidence="2 3">
    <name type="scientific">Streptococcus pantholopis</name>
    <dbReference type="NCBI Taxonomy" id="1811193"/>
    <lineage>
        <taxon>Bacteria</taxon>
        <taxon>Bacillati</taxon>
        <taxon>Bacillota</taxon>
        <taxon>Bacilli</taxon>
        <taxon>Lactobacillales</taxon>
        <taxon>Streptococcaceae</taxon>
        <taxon>Streptococcus</taxon>
    </lineage>
</organism>
<protein>
    <recommendedName>
        <fullName evidence="4">DUF3397 domain-containing protein</fullName>
    </recommendedName>
</protein>
<keyword evidence="1" id="KW-1133">Transmembrane helix</keyword>
<accession>A0A172Q681</accession>
<evidence type="ECO:0000313" key="2">
    <source>
        <dbReference type="EMBL" id="AND78912.1"/>
    </source>
</evidence>